<dbReference type="EMBL" id="NXEJ01000001">
    <property type="protein sequence ID" value="POO54216.1"/>
    <property type="molecule type" value="Genomic_DNA"/>
</dbReference>
<feature type="transmembrane region" description="Helical" evidence="1">
    <location>
        <begin position="36"/>
        <end position="53"/>
    </location>
</feature>
<name>A0AAE5S1P7_9HYPH</name>
<dbReference type="AlphaFoldDB" id="A0AAE5S1P7"/>
<accession>A0AAE5S1P7</accession>
<organism evidence="2 3">
    <name type="scientific">Agrobacterium rosae</name>
    <dbReference type="NCBI Taxonomy" id="1972867"/>
    <lineage>
        <taxon>Bacteria</taxon>
        <taxon>Pseudomonadati</taxon>
        <taxon>Pseudomonadota</taxon>
        <taxon>Alphaproteobacteria</taxon>
        <taxon>Hyphomicrobiales</taxon>
        <taxon>Rhizobiaceae</taxon>
        <taxon>Rhizobium/Agrobacterium group</taxon>
        <taxon>Agrobacterium</taxon>
    </lineage>
</organism>
<gene>
    <name evidence="2" type="ORF">CPJ18_01480</name>
</gene>
<evidence type="ECO:0000313" key="3">
    <source>
        <dbReference type="Proteomes" id="UP000237447"/>
    </source>
</evidence>
<protein>
    <submittedName>
        <fullName evidence="2">Uncharacterized protein</fullName>
    </submittedName>
</protein>
<reference evidence="2 3" key="1">
    <citation type="journal article" date="2018" name="Syst. Appl. Microbiol.">
        <title>Agrobacterium rosae sp. nov., isolated from galls on different agricultural crops.</title>
        <authorList>
            <person name="Kuzmanovic N."/>
            <person name="Pulawska J."/>
            <person name="Smalla K."/>
            <person name="Nesme X."/>
        </authorList>
    </citation>
    <scope>NUCLEOTIDE SEQUENCE [LARGE SCALE GENOMIC DNA]</scope>
    <source>
        <strain evidence="2 3">NCPPB 1650</strain>
    </source>
</reference>
<keyword evidence="1" id="KW-1133">Transmembrane helix</keyword>
<keyword evidence="1" id="KW-0472">Membrane</keyword>
<keyword evidence="1" id="KW-0812">Transmembrane</keyword>
<evidence type="ECO:0000256" key="1">
    <source>
        <dbReference type="SAM" id="Phobius"/>
    </source>
</evidence>
<evidence type="ECO:0000313" key="2">
    <source>
        <dbReference type="EMBL" id="POO54216.1"/>
    </source>
</evidence>
<comment type="caution">
    <text evidence="2">The sequence shown here is derived from an EMBL/GenBank/DDBJ whole genome shotgun (WGS) entry which is preliminary data.</text>
</comment>
<feature type="transmembrane region" description="Helical" evidence="1">
    <location>
        <begin position="12"/>
        <end position="30"/>
    </location>
</feature>
<sequence length="86" mass="9592">METLETYMPEGIGSILMMAIFAVIGIWLVMFVVRKLIGIALVAAVIIGGLMVWQNPAMLLHAQDTAARYYEQWHDGGVANGDQQRW</sequence>
<dbReference type="Proteomes" id="UP000237447">
    <property type="component" value="Unassembled WGS sequence"/>
</dbReference>
<proteinExistence type="predicted"/>